<dbReference type="Gene3D" id="3.60.10.10">
    <property type="entry name" value="Endonuclease/exonuclease/phosphatase"/>
    <property type="match status" value="1"/>
</dbReference>
<dbReference type="eggNOG" id="COG3021">
    <property type="taxonomic scope" value="Bacteria"/>
</dbReference>
<evidence type="ECO:0000313" key="4">
    <source>
        <dbReference type="Proteomes" id="UP000029050"/>
    </source>
</evidence>
<dbReference type="Proteomes" id="UP000029050">
    <property type="component" value="Unassembled WGS sequence"/>
</dbReference>
<dbReference type="STRING" id="218140.BPSY_0008"/>
<dbReference type="EMBL" id="JGZI01000001">
    <property type="protein sequence ID" value="KFI84821.1"/>
    <property type="molecule type" value="Genomic_DNA"/>
</dbReference>
<dbReference type="GO" id="GO:0004527">
    <property type="term" value="F:exonuclease activity"/>
    <property type="evidence" value="ECO:0007669"/>
    <property type="project" value="UniProtKB-KW"/>
</dbReference>
<accession>A0A087CNH1</accession>
<keyword evidence="4" id="KW-1185">Reference proteome</keyword>
<sequence>MLLWMCCALIGLWMTLRDIPGRYDARRPLPELIALIPLLWIPTTVVLIVAVSTAAWPQSIVAAALLCAQLLWHSAMYVKLPKALLRIYGLPDHLESPGIATVPPQSSSAAVPDDGAGIEEQRPTLKLMTLNCRFGRADAQSIVQLVRNEGIDVLALQEVTPHLLHSLESCGIRAELPFTVTGEAQADDNGGSNALMLRSKPSASSGSAIDIPAAATPTATLTIGGRQLRFASTHPKSPGRGGLFWHRGIESLGALDSAAGLPKMETVILGDLNSSLYHPVFRTLLRTSAFVDASYQLHSGYHRTFPSSWRYVPPLIEIDHVLITPGLRPVSLSTSAIPGSDHRAVIASIRLL</sequence>
<proteinExistence type="predicted"/>
<organism evidence="3 4">
    <name type="scientific">Bifidobacterium psychraerophilum</name>
    <dbReference type="NCBI Taxonomy" id="218140"/>
    <lineage>
        <taxon>Bacteria</taxon>
        <taxon>Bacillati</taxon>
        <taxon>Actinomycetota</taxon>
        <taxon>Actinomycetes</taxon>
        <taxon>Bifidobacteriales</taxon>
        <taxon>Bifidobacteriaceae</taxon>
        <taxon>Bifidobacterium</taxon>
    </lineage>
</organism>
<gene>
    <name evidence="3" type="ORF">BPSY_0008</name>
</gene>
<evidence type="ECO:0000256" key="1">
    <source>
        <dbReference type="SAM" id="Phobius"/>
    </source>
</evidence>
<keyword evidence="3" id="KW-0378">Hydrolase</keyword>
<reference evidence="3 4" key="1">
    <citation type="submission" date="2014-03" db="EMBL/GenBank/DDBJ databases">
        <title>Genomics of Bifidobacteria.</title>
        <authorList>
            <person name="Ventura M."/>
            <person name="Milani C."/>
            <person name="Lugli G.A."/>
        </authorList>
    </citation>
    <scope>NUCLEOTIDE SEQUENCE [LARGE SCALE GENOMIC DNA]</scope>
    <source>
        <strain evidence="3 4">LMG 21775</strain>
    </source>
</reference>
<keyword evidence="1" id="KW-0812">Transmembrane</keyword>
<dbReference type="GO" id="GO:0004519">
    <property type="term" value="F:endonuclease activity"/>
    <property type="evidence" value="ECO:0007669"/>
    <property type="project" value="UniProtKB-KW"/>
</dbReference>
<feature type="domain" description="Endonuclease/exonuclease/phosphatase" evidence="2">
    <location>
        <begin position="128"/>
        <end position="342"/>
    </location>
</feature>
<keyword evidence="3" id="KW-0269">Exonuclease</keyword>
<protein>
    <submittedName>
        <fullName evidence="3">Endonuclease/exonuclease/phosphatase family protein</fullName>
    </submittedName>
</protein>
<dbReference type="SUPFAM" id="SSF56219">
    <property type="entry name" value="DNase I-like"/>
    <property type="match status" value="1"/>
</dbReference>
<dbReference type="InterPro" id="IPR036691">
    <property type="entry name" value="Endo/exonu/phosph_ase_sf"/>
</dbReference>
<name>A0A087CNH1_9BIFI</name>
<dbReference type="AlphaFoldDB" id="A0A087CNH1"/>
<keyword evidence="1" id="KW-1133">Transmembrane helix</keyword>
<dbReference type="InterPro" id="IPR005135">
    <property type="entry name" value="Endo/exonuclease/phosphatase"/>
</dbReference>
<keyword evidence="3" id="KW-0255">Endonuclease</keyword>
<feature type="transmembrane region" description="Helical" evidence="1">
    <location>
        <begin position="33"/>
        <end position="53"/>
    </location>
</feature>
<evidence type="ECO:0000259" key="2">
    <source>
        <dbReference type="Pfam" id="PF03372"/>
    </source>
</evidence>
<comment type="caution">
    <text evidence="3">The sequence shown here is derived from an EMBL/GenBank/DDBJ whole genome shotgun (WGS) entry which is preliminary data.</text>
</comment>
<keyword evidence="1" id="KW-0472">Membrane</keyword>
<keyword evidence="3" id="KW-0540">Nuclease</keyword>
<dbReference type="Pfam" id="PF03372">
    <property type="entry name" value="Exo_endo_phos"/>
    <property type="match status" value="1"/>
</dbReference>
<evidence type="ECO:0000313" key="3">
    <source>
        <dbReference type="EMBL" id="KFI84821.1"/>
    </source>
</evidence>